<evidence type="ECO:0000313" key="2">
    <source>
        <dbReference type="Proteomes" id="UP000398217"/>
    </source>
</evidence>
<protein>
    <submittedName>
        <fullName evidence="1">Uncharacterized protein</fullName>
    </submittedName>
</protein>
<dbReference type="Pfam" id="PF15583">
    <property type="entry name" value="Imm68"/>
    <property type="match status" value="1"/>
</dbReference>
<proteinExistence type="predicted"/>
<accession>A0A5M4B9G2</accession>
<comment type="caution">
    <text evidence="1">The sequence shown here is derived from an EMBL/GenBank/DDBJ whole genome shotgun (WGS) entry which is preliminary data.</text>
</comment>
<dbReference type="RefSeq" id="WP_155284538.1">
    <property type="nucleotide sequence ID" value="NZ_BLBC01000007.1"/>
</dbReference>
<dbReference type="EMBL" id="BLBC01000007">
    <property type="protein sequence ID" value="GET45885.1"/>
    <property type="molecule type" value="Genomic_DNA"/>
</dbReference>
<dbReference type="AlphaFoldDB" id="A0A5M4B9G2"/>
<organism evidence="1 2">
    <name type="scientific">Capnocytophaga felis</name>
    <dbReference type="NCBI Taxonomy" id="2267611"/>
    <lineage>
        <taxon>Bacteria</taxon>
        <taxon>Pseudomonadati</taxon>
        <taxon>Bacteroidota</taxon>
        <taxon>Flavobacteriia</taxon>
        <taxon>Flavobacteriales</taxon>
        <taxon>Flavobacteriaceae</taxon>
        <taxon>Capnocytophaga</taxon>
    </lineage>
</organism>
<sequence>MSYITDLWNEWVSDDALLLLDYFKWKNQKEFTLSEIIRDIHLESVIEKKTFKDGDLYYKESEDFIPHFNLSTSVLVSLAMILSESLKEGKFTMKNEDNSFPYDITIRIIATKEEVQLIKTCLDYFINNVTEFEEYEFIESYADDYLNDCRKISNELSKFY</sequence>
<dbReference type="InterPro" id="IPR028276">
    <property type="entry name" value="Imm68"/>
</dbReference>
<reference evidence="2" key="1">
    <citation type="journal article" date="2020" name="Int. J. Syst. Evol. Microbiol.">
        <title>Capnocytophaga felis sp. nov. isolated from the feline oral cavity.</title>
        <authorList>
            <person name="Suzuki M."/>
            <person name="Umeda K."/>
            <person name="Kimura M."/>
            <person name="Imaoka K."/>
            <person name="Morikawa S."/>
            <person name="Maeda K."/>
        </authorList>
    </citation>
    <scope>NUCLEOTIDE SEQUENCE [LARGE SCALE GENOMIC DNA]</scope>
    <source>
        <strain evidence="2">KC07070</strain>
    </source>
</reference>
<name>A0A5M4B9G2_9FLAO</name>
<dbReference type="Proteomes" id="UP000398217">
    <property type="component" value="Unassembled WGS sequence"/>
</dbReference>
<keyword evidence="2" id="KW-1185">Reference proteome</keyword>
<gene>
    <name evidence="1" type="ORF">RCZ01_11870</name>
</gene>
<evidence type="ECO:0000313" key="1">
    <source>
        <dbReference type="EMBL" id="GET45885.1"/>
    </source>
</evidence>